<dbReference type="PIRSF" id="PIRSF006603">
    <property type="entry name" value="DinF"/>
    <property type="match status" value="1"/>
</dbReference>
<feature type="transmembrane region" description="Helical" evidence="7">
    <location>
        <begin position="363"/>
        <end position="384"/>
    </location>
</feature>
<dbReference type="GO" id="GO:0042910">
    <property type="term" value="F:xenobiotic transmembrane transporter activity"/>
    <property type="evidence" value="ECO:0007669"/>
    <property type="project" value="InterPro"/>
</dbReference>
<keyword evidence="6 7" id="KW-0472">Membrane</keyword>
<feature type="transmembrane region" description="Helical" evidence="7">
    <location>
        <begin position="396"/>
        <end position="413"/>
    </location>
</feature>
<reference evidence="9" key="1">
    <citation type="submission" date="2016-10" db="EMBL/GenBank/DDBJ databases">
        <authorList>
            <person name="Varghese N."/>
            <person name="Submissions S."/>
        </authorList>
    </citation>
    <scope>NUCLEOTIDE SEQUENCE [LARGE SCALE GENOMIC DNA]</scope>
    <source>
        <strain evidence="9">CGMCC 1.7715</strain>
    </source>
</reference>
<dbReference type="InterPro" id="IPR048279">
    <property type="entry name" value="MdtK-like"/>
</dbReference>
<comment type="subcellular location">
    <subcellularLocation>
        <location evidence="1">Cell inner membrane</location>
        <topology evidence="1">Multi-pass membrane protein</topology>
    </subcellularLocation>
</comment>
<evidence type="ECO:0000256" key="5">
    <source>
        <dbReference type="ARBA" id="ARBA00022989"/>
    </source>
</evidence>
<sequence length="447" mass="46388">MSETAKLTRGSIVGHLVGQTAPMIIGVAAIMSVGLIDAYFIGQLGSQELAAVSFIFPITIALSSLGVGVMVGINSVIARALGEGDVERAERRANFGAIFALVVGVVMGLALFLLLDPLFRLMQASDALLPLIRAYMQPYSLGLPVLLLQMGLNGVLRGQGEARKTSYVSITYSVANWILDPILITGAFGFAGFGIAGAAYASIAGFAIAILVALYLIKSAQLHINPASIRRCNVGESSRAIISVAGPAAFSNAINPIGLSVLTALLASQGEAAVAGFGAAGRLQSFATVPLLALSGSIGAIVGQNWGARHPDRSRAAMLYSAGFCVVYGLATAILLYFTGGWFAQFFTDDPAVVAEFESYLEIAVWGYAGFGLLIVANGALNAVDRAGLALTQSAARVFLVMLPFGWLLRSALGAEAIYGAELVANIAGGILASLIVWRVLRSGPET</sequence>
<evidence type="ECO:0000256" key="3">
    <source>
        <dbReference type="ARBA" id="ARBA00022475"/>
    </source>
</evidence>
<feature type="transmembrane region" description="Helical" evidence="7">
    <location>
        <begin position="419"/>
        <end position="441"/>
    </location>
</feature>
<dbReference type="GO" id="GO:0015297">
    <property type="term" value="F:antiporter activity"/>
    <property type="evidence" value="ECO:0007669"/>
    <property type="project" value="InterPro"/>
</dbReference>
<dbReference type="AlphaFoldDB" id="A0A1I5LIF0"/>
<protein>
    <submittedName>
        <fullName evidence="8">Putative efflux protein, MATE family</fullName>
    </submittedName>
</protein>
<feature type="transmembrane region" description="Helical" evidence="7">
    <location>
        <begin position="319"/>
        <end position="343"/>
    </location>
</feature>
<keyword evidence="5 7" id="KW-1133">Transmembrane helix</keyword>
<name>A0A1I5LIF0_9SPHN</name>
<evidence type="ECO:0000256" key="6">
    <source>
        <dbReference type="ARBA" id="ARBA00023136"/>
    </source>
</evidence>
<dbReference type="PANTHER" id="PTHR43549:SF3">
    <property type="entry name" value="MULTIDRUG RESISTANCE PROTEIN YPNP-RELATED"/>
    <property type="match status" value="1"/>
</dbReference>
<dbReference type="STRING" id="604088.SAMN04488060_1044"/>
<dbReference type="EMBL" id="FOWZ01000001">
    <property type="protein sequence ID" value="SFO97139.1"/>
    <property type="molecule type" value="Genomic_DNA"/>
</dbReference>
<dbReference type="InterPro" id="IPR052031">
    <property type="entry name" value="Membrane_Transporter-Flippase"/>
</dbReference>
<gene>
    <name evidence="8" type="ORF">SAMN04488060_1044</name>
</gene>
<evidence type="ECO:0000256" key="4">
    <source>
        <dbReference type="ARBA" id="ARBA00022692"/>
    </source>
</evidence>
<keyword evidence="9" id="KW-1185">Reference proteome</keyword>
<dbReference type="InterPro" id="IPR002528">
    <property type="entry name" value="MATE_fam"/>
</dbReference>
<organism evidence="8 9">
    <name type="scientific">Qipengyuania nanhaisediminis</name>
    <dbReference type="NCBI Taxonomy" id="604088"/>
    <lineage>
        <taxon>Bacteria</taxon>
        <taxon>Pseudomonadati</taxon>
        <taxon>Pseudomonadota</taxon>
        <taxon>Alphaproteobacteria</taxon>
        <taxon>Sphingomonadales</taxon>
        <taxon>Erythrobacteraceae</taxon>
        <taxon>Qipengyuania</taxon>
    </lineage>
</organism>
<dbReference type="Pfam" id="PF01554">
    <property type="entry name" value="MatE"/>
    <property type="match status" value="2"/>
</dbReference>
<keyword evidence="4 7" id="KW-0812">Transmembrane</keyword>
<dbReference type="RefSeq" id="WP_090477993.1">
    <property type="nucleotide sequence ID" value="NZ_FOWZ01000001.1"/>
</dbReference>
<keyword evidence="2" id="KW-0813">Transport</keyword>
<dbReference type="NCBIfam" id="TIGR00797">
    <property type="entry name" value="matE"/>
    <property type="match status" value="1"/>
</dbReference>
<dbReference type="PANTHER" id="PTHR43549">
    <property type="entry name" value="MULTIDRUG RESISTANCE PROTEIN YPNP-RELATED"/>
    <property type="match status" value="1"/>
</dbReference>
<feature type="transmembrane region" description="Helical" evidence="7">
    <location>
        <begin position="197"/>
        <end position="217"/>
    </location>
</feature>
<evidence type="ECO:0000256" key="2">
    <source>
        <dbReference type="ARBA" id="ARBA00022448"/>
    </source>
</evidence>
<keyword evidence="3" id="KW-1003">Cell membrane</keyword>
<dbReference type="OrthoDB" id="9806302at2"/>
<feature type="transmembrane region" description="Helical" evidence="7">
    <location>
        <begin position="54"/>
        <end position="81"/>
    </location>
</feature>
<proteinExistence type="predicted"/>
<evidence type="ECO:0000313" key="9">
    <source>
        <dbReference type="Proteomes" id="UP000199331"/>
    </source>
</evidence>
<evidence type="ECO:0000256" key="1">
    <source>
        <dbReference type="ARBA" id="ARBA00004429"/>
    </source>
</evidence>
<evidence type="ECO:0000313" key="8">
    <source>
        <dbReference type="EMBL" id="SFO97139.1"/>
    </source>
</evidence>
<feature type="transmembrane region" description="Helical" evidence="7">
    <location>
        <begin position="93"/>
        <end position="115"/>
    </location>
</feature>
<feature type="transmembrane region" description="Helical" evidence="7">
    <location>
        <begin position="21"/>
        <end position="42"/>
    </location>
</feature>
<feature type="transmembrane region" description="Helical" evidence="7">
    <location>
        <begin position="135"/>
        <end position="156"/>
    </location>
</feature>
<dbReference type="Proteomes" id="UP000199331">
    <property type="component" value="Unassembled WGS sequence"/>
</dbReference>
<feature type="transmembrane region" description="Helical" evidence="7">
    <location>
        <begin position="168"/>
        <end position="191"/>
    </location>
</feature>
<accession>A0A1I5LIF0</accession>
<dbReference type="GO" id="GO:0005886">
    <property type="term" value="C:plasma membrane"/>
    <property type="evidence" value="ECO:0007669"/>
    <property type="project" value="UniProtKB-SubCell"/>
</dbReference>
<evidence type="ECO:0000256" key="7">
    <source>
        <dbReference type="SAM" id="Phobius"/>
    </source>
</evidence>